<comment type="caution">
    <text evidence="2">The sequence shown here is derived from an EMBL/GenBank/DDBJ whole genome shotgun (WGS) entry which is preliminary data.</text>
</comment>
<reference evidence="2" key="1">
    <citation type="journal article" date="2019" name="Sci. Rep.">
        <title>Draft genome of Tanacetum cinerariifolium, the natural source of mosquito coil.</title>
        <authorList>
            <person name="Yamashiro T."/>
            <person name="Shiraishi A."/>
            <person name="Satake H."/>
            <person name="Nakayama K."/>
        </authorList>
    </citation>
    <scope>NUCLEOTIDE SEQUENCE</scope>
</reference>
<evidence type="ECO:0000313" key="2">
    <source>
        <dbReference type="EMBL" id="GFD23316.1"/>
    </source>
</evidence>
<feature type="non-terminal residue" evidence="2">
    <location>
        <position position="176"/>
    </location>
</feature>
<dbReference type="EMBL" id="BKCJ011343892">
    <property type="protein sequence ID" value="GFD23316.1"/>
    <property type="molecule type" value="Genomic_DNA"/>
</dbReference>
<protein>
    <submittedName>
        <fullName evidence="2">Uncharacterized protein</fullName>
    </submittedName>
</protein>
<dbReference type="AlphaFoldDB" id="A0A699UPM6"/>
<gene>
    <name evidence="2" type="ORF">Tci_895285</name>
</gene>
<feature type="compositionally biased region" description="Polar residues" evidence="1">
    <location>
        <begin position="11"/>
        <end position="20"/>
    </location>
</feature>
<name>A0A699UPM6_TANCI</name>
<feature type="non-terminal residue" evidence="2">
    <location>
        <position position="1"/>
    </location>
</feature>
<feature type="region of interest" description="Disordered" evidence="1">
    <location>
        <begin position="1"/>
        <end position="39"/>
    </location>
</feature>
<organism evidence="2">
    <name type="scientific">Tanacetum cinerariifolium</name>
    <name type="common">Dalmatian daisy</name>
    <name type="synonym">Chrysanthemum cinerariifolium</name>
    <dbReference type="NCBI Taxonomy" id="118510"/>
    <lineage>
        <taxon>Eukaryota</taxon>
        <taxon>Viridiplantae</taxon>
        <taxon>Streptophyta</taxon>
        <taxon>Embryophyta</taxon>
        <taxon>Tracheophyta</taxon>
        <taxon>Spermatophyta</taxon>
        <taxon>Magnoliopsida</taxon>
        <taxon>eudicotyledons</taxon>
        <taxon>Gunneridae</taxon>
        <taxon>Pentapetalae</taxon>
        <taxon>asterids</taxon>
        <taxon>campanulids</taxon>
        <taxon>Asterales</taxon>
        <taxon>Asteraceae</taxon>
        <taxon>Asteroideae</taxon>
        <taxon>Anthemideae</taxon>
        <taxon>Anthemidinae</taxon>
        <taxon>Tanacetum</taxon>
    </lineage>
</organism>
<evidence type="ECO:0000256" key="1">
    <source>
        <dbReference type="SAM" id="MobiDB-lite"/>
    </source>
</evidence>
<accession>A0A699UPM6</accession>
<proteinExistence type="predicted"/>
<sequence>VSFPIFEESDNSLTDNSSPEFETFCDHTEKTRSGSTTTHADDSLLEYDLFCLEIEPGHERLINVVKNDISDDSTNDPLLEEADLFLASDNFPNNESLESNFDNSLFPRPPPEPPDAEFDLEPDSGEEISVVMNDNDELECLNPRDEFDVSTNNVNDDYFPFMFVIRIFLPYLIYPK</sequence>